<accession>A0A7V0XFJ7</accession>
<protein>
    <submittedName>
        <fullName evidence="3">Glycosyltransferase family 1 protein</fullName>
    </submittedName>
</protein>
<feature type="region of interest" description="Disordered" evidence="1">
    <location>
        <begin position="1"/>
        <end position="51"/>
    </location>
</feature>
<evidence type="ECO:0000313" key="3">
    <source>
        <dbReference type="EMBL" id="HDR00119.1"/>
    </source>
</evidence>
<reference evidence="3" key="1">
    <citation type="journal article" date="2020" name="mSystems">
        <title>Genome- and Community-Level Interaction Insights into Carbon Utilization and Element Cycling Functions of Hydrothermarchaeota in Hydrothermal Sediment.</title>
        <authorList>
            <person name="Zhou Z."/>
            <person name="Liu Y."/>
            <person name="Xu W."/>
            <person name="Pan J."/>
            <person name="Luo Z.H."/>
            <person name="Li M."/>
        </authorList>
    </citation>
    <scope>NUCLEOTIDE SEQUENCE [LARGE SCALE GENOMIC DNA]</scope>
    <source>
        <strain evidence="3">SpSt-1182</strain>
    </source>
</reference>
<feature type="domain" description="Glycosyltransferase subfamily 4-like N-terminal" evidence="2">
    <location>
        <begin position="90"/>
        <end position="231"/>
    </location>
</feature>
<evidence type="ECO:0000256" key="1">
    <source>
        <dbReference type="SAM" id="MobiDB-lite"/>
    </source>
</evidence>
<sequence length="417" mass="44627">MVPALPAGAGGFRRRGCGGERTGPPTDTETDRGRSWSVEVEQQRHRDGEGELQRADCRLQNVQGGMMRILYAVTVAGSAYNLLRGQLGWLRVRGHDVHLACAPGPELAAVAAREGVPVHPLPLVREPSWGRDLPALLAAVRLVRRLRPDVVFAATTKAGLVLMTAARLCRVRRRIRAVWGLRHETLHGRRRSVVRLAERASCRFANTVVAISPSIAARLQAESIAPSDRIVTPGPGTCNGVDARRFARIPERAAAGRALRRELGVPAGGLVIGFVGRLVRDKGIAELLSAFRRLRPRFDGLRLLLVGGFETGDALAASVRAELARDPGIILAGRVADPVRFYHAMDVLCLPSRREGFPNVPLEAAAAELPVVTTDATGACDSVAAGVTGLVVPVGDVAALTEALARLAAFPGLRRQM</sequence>
<dbReference type="Pfam" id="PF13692">
    <property type="entry name" value="Glyco_trans_1_4"/>
    <property type="match status" value="1"/>
</dbReference>
<dbReference type="EMBL" id="DSBX01000284">
    <property type="protein sequence ID" value="HDR00119.1"/>
    <property type="molecule type" value="Genomic_DNA"/>
</dbReference>
<feature type="compositionally biased region" description="Basic and acidic residues" evidence="1">
    <location>
        <begin position="41"/>
        <end position="51"/>
    </location>
</feature>
<dbReference type="InterPro" id="IPR028098">
    <property type="entry name" value="Glyco_trans_4-like_N"/>
</dbReference>
<dbReference type="SUPFAM" id="SSF53756">
    <property type="entry name" value="UDP-Glycosyltransferase/glycogen phosphorylase"/>
    <property type="match status" value="1"/>
</dbReference>
<dbReference type="Gene3D" id="3.40.50.2000">
    <property type="entry name" value="Glycogen Phosphorylase B"/>
    <property type="match status" value="2"/>
</dbReference>
<proteinExistence type="predicted"/>
<gene>
    <name evidence="3" type="ORF">ENN51_07550</name>
</gene>
<organism evidence="3">
    <name type="scientific">candidate division WOR-3 bacterium</name>
    <dbReference type="NCBI Taxonomy" id="2052148"/>
    <lineage>
        <taxon>Bacteria</taxon>
        <taxon>Bacteria division WOR-3</taxon>
    </lineage>
</organism>
<dbReference type="PANTHER" id="PTHR12526">
    <property type="entry name" value="GLYCOSYLTRANSFERASE"/>
    <property type="match status" value="1"/>
</dbReference>
<dbReference type="Pfam" id="PF13439">
    <property type="entry name" value="Glyco_transf_4"/>
    <property type="match status" value="1"/>
</dbReference>
<name>A0A7V0XFJ7_UNCW3</name>
<dbReference type="AlphaFoldDB" id="A0A7V0XFJ7"/>
<dbReference type="CDD" id="cd03808">
    <property type="entry name" value="GT4_CapM-like"/>
    <property type="match status" value="1"/>
</dbReference>
<feature type="non-terminal residue" evidence="3">
    <location>
        <position position="417"/>
    </location>
</feature>
<comment type="caution">
    <text evidence="3">The sequence shown here is derived from an EMBL/GenBank/DDBJ whole genome shotgun (WGS) entry which is preliminary data.</text>
</comment>
<dbReference type="Proteomes" id="UP000885672">
    <property type="component" value="Unassembled WGS sequence"/>
</dbReference>
<evidence type="ECO:0000259" key="2">
    <source>
        <dbReference type="Pfam" id="PF13439"/>
    </source>
</evidence>